<dbReference type="EMBL" id="BGPR01077275">
    <property type="protein sequence ID" value="GBL64920.1"/>
    <property type="molecule type" value="Genomic_DNA"/>
</dbReference>
<dbReference type="OrthoDB" id="300641at2759"/>
<name>A0A4Y1ZRU5_ARAVE</name>
<comment type="caution">
    <text evidence="1">The sequence shown here is derived from an EMBL/GenBank/DDBJ whole genome shotgun (WGS) entry which is preliminary data.</text>
</comment>
<keyword evidence="2" id="KW-1185">Reference proteome</keyword>
<dbReference type="Proteomes" id="UP000499080">
    <property type="component" value="Unassembled WGS sequence"/>
</dbReference>
<evidence type="ECO:0000313" key="1">
    <source>
        <dbReference type="EMBL" id="GBL64920.1"/>
    </source>
</evidence>
<dbReference type="AlphaFoldDB" id="A0A4Y1ZRU5"/>
<sequence length="407" mass="46785">KRYPVPIPREFVGWLQHSEETSVNDRKFKGSGQRPSTVPTGSCRSRMQSWIGIRSPTVRITMADGLLPLISTYPLHNIQFLLTQSIYRQQHVCSNLQSISPDIEKNKSFLKSFKPSKDDMHLAFPYHGNKCENDTGILYQHLNLKRCKWSFDAWYSMAELVELCGGTVTSDFKARDTDQTYVTVLLPLYVTYVFAAAPTGWTSLEHRTEMEFSFYYDTFLWKGGSHSDSSLNATVGMVRVGTNSAGYMFFEFKTLAKFYGCFVLNHHTLPGFKSSVSAPSNLDVQFDLELLWSEQTFDGPIQFWRSTSKYNLMDYSGYYNLYLIPCKVIVSKQTALYSGSKYLPCIAQPPEKFELPIVFQQTNRPPPVAYALETFFQIFNNENVFLLNPFENAPNFQYIEYKEAFSK</sequence>
<dbReference type="InterPro" id="IPR051561">
    <property type="entry name" value="FRAS1_ECM"/>
</dbReference>
<reference evidence="1 2" key="1">
    <citation type="journal article" date="2019" name="Sci. Rep.">
        <title>Orb-weaving spider Araneus ventricosus genome elucidates the spidroin gene catalogue.</title>
        <authorList>
            <person name="Kono N."/>
            <person name="Nakamura H."/>
            <person name="Ohtoshi R."/>
            <person name="Moran D.A.P."/>
            <person name="Shinohara A."/>
            <person name="Yoshida Y."/>
            <person name="Fujiwara M."/>
            <person name="Mori M."/>
            <person name="Tomita M."/>
            <person name="Arakawa K."/>
        </authorList>
    </citation>
    <scope>NUCLEOTIDE SEQUENCE [LARGE SCALE GENOMIC DNA]</scope>
</reference>
<accession>A0A4Y1ZRU5</accession>
<feature type="non-terminal residue" evidence="1">
    <location>
        <position position="407"/>
    </location>
</feature>
<proteinExistence type="predicted"/>
<evidence type="ECO:0000313" key="2">
    <source>
        <dbReference type="Proteomes" id="UP000499080"/>
    </source>
</evidence>
<organism evidence="1 2">
    <name type="scientific">Araneus ventricosus</name>
    <name type="common">Orbweaver spider</name>
    <name type="synonym">Epeira ventricosa</name>
    <dbReference type="NCBI Taxonomy" id="182803"/>
    <lineage>
        <taxon>Eukaryota</taxon>
        <taxon>Metazoa</taxon>
        <taxon>Ecdysozoa</taxon>
        <taxon>Arthropoda</taxon>
        <taxon>Chelicerata</taxon>
        <taxon>Arachnida</taxon>
        <taxon>Araneae</taxon>
        <taxon>Araneomorphae</taxon>
        <taxon>Entelegynae</taxon>
        <taxon>Araneoidea</taxon>
        <taxon>Araneidae</taxon>
        <taxon>Araneus</taxon>
    </lineage>
</organism>
<dbReference type="PANTHER" id="PTHR45739">
    <property type="entry name" value="MATRIX PROTEIN, PUTATIVE-RELATED"/>
    <property type="match status" value="1"/>
</dbReference>
<dbReference type="GO" id="GO:0009653">
    <property type="term" value="P:anatomical structure morphogenesis"/>
    <property type="evidence" value="ECO:0007669"/>
    <property type="project" value="TreeGrafter"/>
</dbReference>
<gene>
    <name evidence="1" type="primary">Fras1_1</name>
    <name evidence="1" type="ORF">AVEN_256761_1</name>
</gene>
<feature type="non-terminal residue" evidence="1">
    <location>
        <position position="1"/>
    </location>
</feature>
<dbReference type="PANTHER" id="PTHR45739:SF1">
    <property type="entry name" value="EXTRACELLULAR MATRIX ORGANIZING PROTEIN FRAS1"/>
    <property type="match status" value="1"/>
</dbReference>
<protein>
    <submittedName>
        <fullName evidence="1">Extracellular matrix protein FRAS1</fullName>
    </submittedName>
</protein>